<dbReference type="SUPFAM" id="SSF54001">
    <property type="entry name" value="Cysteine proteinases"/>
    <property type="match status" value="1"/>
</dbReference>
<accession>A0ABW5R5L7</accession>
<reference evidence="4" key="1">
    <citation type="journal article" date="2019" name="Int. J. Syst. Evol. Microbiol.">
        <title>The Global Catalogue of Microorganisms (GCM) 10K type strain sequencing project: providing services to taxonomists for standard genome sequencing and annotation.</title>
        <authorList>
            <consortium name="The Broad Institute Genomics Platform"/>
            <consortium name="The Broad Institute Genome Sequencing Center for Infectious Disease"/>
            <person name="Wu L."/>
            <person name="Ma J."/>
        </authorList>
    </citation>
    <scope>NUCLEOTIDE SEQUENCE [LARGE SCALE GENOMIC DNA]</scope>
    <source>
        <strain evidence="4">KCTC 33676</strain>
    </source>
</reference>
<protein>
    <submittedName>
        <fullName evidence="3">Arylamine N-acetyltransferase</fullName>
    </submittedName>
</protein>
<gene>
    <name evidence="3" type="ORF">ACFSUC_01410</name>
</gene>
<dbReference type="Pfam" id="PF00797">
    <property type="entry name" value="Acetyltransf_2"/>
    <property type="match status" value="1"/>
</dbReference>
<dbReference type="InterPro" id="IPR001447">
    <property type="entry name" value="Arylamine_N-AcTrfase"/>
</dbReference>
<evidence type="ECO:0000256" key="2">
    <source>
        <dbReference type="RuleBase" id="RU003452"/>
    </source>
</evidence>
<comment type="similarity">
    <text evidence="1 2">Belongs to the arylamine N-acetyltransferase family.</text>
</comment>
<dbReference type="PRINTS" id="PR01543">
    <property type="entry name" value="ANATRNSFRASE"/>
</dbReference>
<evidence type="ECO:0000313" key="4">
    <source>
        <dbReference type="Proteomes" id="UP001597497"/>
    </source>
</evidence>
<dbReference type="Proteomes" id="UP001597497">
    <property type="component" value="Unassembled WGS sequence"/>
</dbReference>
<dbReference type="EMBL" id="JBHUMM010000001">
    <property type="protein sequence ID" value="MFD2670261.1"/>
    <property type="molecule type" value="Genomic_DNA"/>
</dbReference>
<comment type="caution">
    <text evidence="3">The sequence shown here is derived from an EMBL/GenBank/DDBJ whole genome shotgun (WGS) entry which is preliminary data.</text>
</comment>
<sequence>MNSLTSSPLEPARLEAYLKRIGVAFQHEAKRQPSVALLRQLHRAHMKSIPFENFRLYEGQPFQLNPVAFLQQALNGEGGLCFEVNPLFKSALEALSFQVSYLSTSFWNESAQTWNPEHSHAALKVDVEGQSWLCDVGTGGVFTYPLPLRLSKPILDPHGHFRFLPLSNESADPATWCLQKQPLSGNPEDEQQWQPEMKVHLEPVSFDVFLPMCRYYEQEPNTRFKQNKLISKVTETGKISLSLHTFTRTDQGHKTKIPLSSLEEWQSYLDTYFGTSSR</sequence>
<evidence type="ECO:0000313" key="3">
    <source>
        <dbReference type="EMBL" id="MFD2670261.1"/>
    </source>
</evidence>
<dbReference type="InterPro" id="IPR053710">
    <property type="entry name" value="Arylamine_NAT_domain_sf"/>
</dbReference>
<dbReference type="RefSeq" id="WP_379927596.1">
    <property type="nucleotide sequence ID" value="NZ_JBHUMM010000001.1"/>
</dbReference>
<proteinExistence type="inferred from homology"/>
<dbReference type="Gene3D" id="3.30.2140.20">
    <property type="match status" value="1"/>
</dbReference>
<dbReference type="PANTHER" id="PTHR11786:SF0">
    <property type="entry name" value="ARYLAMINE N-ACETYLTRANSFERASE 4-RELATED"/>
    <property type="match status" value="1"/>
</dbReference>
<name>A0ABW5R5L7_9BACL</name>
<evidence type="ECO:0000256" key="1">
    <source>
        <dbReference type="ARBA" id="ARBA00006547"/>
    </source>
</evidence>
<keyword evidence="4" id="KW-1185">Reference proteome</keyword>
<dbReference type="InterPro" id="IPR038765">
    <property type="entry name" value="Papain-like_cys_pep_sf"/>
</dbReference>
<dbReference type="PANTHER" id="PTHR11786">
    <property type="entry name" value="N-HYDROXYARYLAMINE O-ACETYLTRANSFERASE"/>
    <property type="match status" value="1"/>
</dbReference>
<organism evidence="3 4">
    <name type="scientific">Marinicrinis sediminis</name>
    <dbReference type="NCBI Taxonomy" id="1652465"/>
    <lineage>
        <taxon>Bacteria</taxon>
        <taxon>Bacillati</taxon>
        <taxon>Bacillota</taxon>
        <taxon>Bacilli</taxon>
        <taxon>Bacillales</taxon>
        <taxon>Paenibacillaceae</taxon>
    </lineage>
</organism>